<dbReference type="SUPFAM" id="SSF54565">
    <property type="entry name" value="Ribosomal protein S16"/>
    <property type="match status" value="1"/>
</dbReference>
<dbReference type="Pfam" id="PF00886">
    <property type="entry name" value="Ribosomal_S16"/>
    <property type="match status" value="1"/>
</dbReference>
<organism evidence="4 5">
    <name type="scientific">Galdieria partita</name>
    <dbReference type="NCBI Taxonomy" id="83374"/>
    <lineage>
        <taxon>Eukaryota</taxon>
        <taxon>Rhodophyta</taxon>
        <taxon>Bangiophyceae</taxon>
        <taxon>Galdieriales</taxon>
        <taxon>Galdieriaceae</taxon>
        <taxon>Galdieria</taxon>
    </lineage>
</organism>
<reference evidence="4" key="1">
    <citation type="journal article" date="2022" name="Proc. Natl. Acad. Sci. U.S.A.">
        <title>Life cycle and functional genomics of the unicellular red alga Galdieria for elucidating algal and plant evolution and industrial use.</title>
        <authorList>
            <person name="Hirooka S."/>
            <person name="Itabashi T."/>
            <person name="Ichinose T.M."/>
            <person name="Onuma R."/>
            <person name="Fujiwara T."/>
            <person name="Yamashita S."/>
            <person name="Jong L.W."/>
            <person name="Tomita R."/>
            <person name="Iwane A.H."/>
            <person name="Miyagishima S.Y."/>
        </authorList>
    </citation>
    <scope>NUCLEOTIDE SEQUENCE</scope>
    <source>
        <strain evidence="4">NBRC 102759</strain>
    </source>
</reference>
<dbReference type="EMBL" id="BQMJ01000017">
    <property type="protein sequence ID" value="GJQ10654.1"/>
    <property type="molecule type" value="Genomic_DNA"/>
</dbReference>
<evidence type="ECO:0000256" key="2">
    <source>
        <dbReference type="ARBA" id="ARBA00022980"/>
    </source>
</evidence>
<sequence length="138" mass="15370">MVVRIRLASVGRRNHPMYKIVVADSHWPRDGKHLEAIGLYSPIAATKEELQTNTKRVLLDVERAKYWVATGAQPTKTVFYLFALAGILPMPPNPVLWQQKAIARYEGIGVDELGKPISKEALQEQLKTTSGQDSNTSS</sequence>
<dbReference type="InterPro" id="IPR023803">
    <property type="entry name" value="Ribosomal_bS16_dom_sf"/>
</dbReference>
<reference evidence="4" key="2">
    <citation type="submission" date="2022-01" db="EMBL/GenBank/DDBJ databases">
        <authorList>
            <person name="Hirooka S."/>
            <person name="Miyagishima S.Y."/>
        </authorList>
    </citation>
    <scope>NUCLEOTIDE SEQUENCE</scope>
    <source>
        <strain evidence="4">NBRC 102759</strain>
    </source>
</reference>
<name>A0A9C7PUU8_9RHOD</name>
<proteinExistence type="inferred from homology"/>
<dbReference type="GO" id="GO:0032543">
    <property type="term" value="P:mitochondrial translation"/>
    <property type="evidence" value="ECO:0007669"/>
    <property type="project" value="TreeGrafter"/>
</dbReference>
<dbReference type="GO" id="GO:0003735">
    <property type="term" value="F:structural constituent of ribosome"/>
    <property type="evidence" value="ECO:0007669"/>
    <property type="project" value="InterPro"/>
</dbReference>
<protein>
    <recommendedName>
        <fullName evidence="6">Ribosomal protein S16</fullName>
    </recommendedName>
</protein>
<comment type="caution">
    <text evidence="4">The sequence shown here is derived from an EMBL/GenBank/DDBJ whole genome shotgun (WGS) entry which is preliminary data.</text>
</comment>
<dbReference type="InterPro" id="IPR000307">
    <property type="entry name" value="Ribosomal_bS16"/>
</dbReference>
<dbReference type="HAMAP" id="MF_00385">
    <property type="entry name" value="Ribosomal_bS16"/>
    <property type="match status" value="1"/>
</dbReference>
<keyword evidence="3" id="KW-0687">Ribonucleoprotein</keyword>
<evidence type="ECO:0000313" key="4">
    <source>
        <dbReference type="EMBL" id="GJQ10654.1"/>
    </source>
</evidence>
<gene>
    <name evidence="4" type="ORF">GpartN1_g2445.t1</name>
</gene>
<dbReference type="PANTHER" id="PTHR12919">
    <property type="entry name" value="30S RIBOSOMAL PROTEIN S16"/>
    <property type="match status" value="1"/>
</dbReference>
<dbReference type="Proteomes" id="UP001061958">
    <property type="component" value="Unassembled WGS sequence"/>
</dbReference>
<dbReference type="NCBIfam" id="TIGR00002">
    <property type="entry name" value="S16"/>
    <property type="match status" value="1"/>
</dbReference>
<dbReference type="GO" id="GO:0015935">
    <property type="term" value="C:small ribosomal subunit"/>
    <property type="evidence" value="ECO:0007669"/>
    <property type="project" value="TreeGrafter"/>
</dbReference>
<dbReference type="OrthoDB" id="3017at2759"/>
<evidence type="ECO:0000313" key="5">
    <source>
        <dbReference type="Proteomes" id="UP001061958"/>
    </source>
</evidence>
<dbReference type="Gene3D" id="3.30.1320.10">
    <property type="match status" value="1"/>
</dbReference>
<comment type="similarity">
    <text evidence="1">Belongs to the bacterial ribosomal protein bS16 family.</text>
</comment>
<dbReference type="AlphaFoldDB" id="A0A9C7PUU8"/>
<evidence type="ECO:0000256" key="3">
    <source>
        <dbReference type="ARBA" id="ARBA00023274"/>
    </source>
</evidence>
<accession>A0A9C7PUU8</accession>
<evidence type="ECO:0000256" key="1">
    <source>
        <dbReference type="ARBA" id="ARBA00006668"/>
    </source>
</evidence>
<dbReference type="GO" id="GO:0005739">
    <property type="term" value="C:mitochondrion"/>
    <property type="evidence" value="ECO:0007669"/>
    <property type="project" value="GOC"/>
</dbReference>
<dbReference type="PANTHER" id="PTHR12919:SF20">
    <property type="entry name" value="SMALL RIBOSOMAL SUBUNIT PROTEIN BS16M"/>
    <property type="match status" value="1"/>
</dbReference>
<keyword evidence="5" id="KW-1185">Reference proteome</keyword>
<keyword evidence="2" id="KW-0689">Ribosomal protein</keyword>
<evidence type="ECO:0008006" key="6">
    <source>
        <dbReference type="Google" id="ProtNLM"/>
    </source>
</evidence>